<dbReference type="EMBL" id="VVXH01000009">
    <property type="protein sequence ID" value="KAA2377793.1"/>
    <property type="molecule type" value="Genomic_DNA"/>
</dbReference>
<keyword evidence="1" id="KW-0812">Transmembrane</keyword>
<protein>
    <submittedName>
        <fullName evidence="2">Uncharacterized protein</fullName>
    </submittedName>
</protein>
<dbReference type="AlphaFoldDB" id="A0A5B3GWA5"/>
<keyword evidence="1" id="KW-1133">Transmembrane helix</keyword>
<keyword evidence="1" id="KW-0472">Membrane</keyword>
<name>A0A5B3GWA5_9BACT</name>
<comment type="caution">
    <text evidence="2">The sequence shown here is derived from an EMBL/GenBank/DDBJ whole genome shotgun (WGS) entry which is preliminary data.</text>
</comment>
<sequence>MKTCPVCGNRMEDSQHLCPDCGADYVGAVVDDIASGAGADSRLMLASLEEGLAGLDAVPLPALGDTARKMLPALCAAALVFCLLAGVATGANIFYLLAAVALVPLVVSLLARMQGKLRLSAGEVVVRAAARVFAEDAASVRERFAGDAEVLARLDAMQLRLDDALARQASAHAQNRRKVTVIAAVVLICCSAGAGALAVRNHAAREAQAAYAAQPEWVRLRDSYAEAAGDDEYAGKDLRIAVVRAMLADGQGAAAEDFFFAHCQGKVGDADCAMLIAGHYKAKKDAVALDAFAGKVSLRYDSDTQKVKSLTK</sequence>
<feature type="transmembrane region" description="Helical" evidence="1">
    <location>
        <begin position="93"/>
        <end position="111"/>
    </location>
</feature>
<evidence type="ECO:0000313" key="3">
    <source>
        <dbReference type="Proteomes" id="UP000322940"/>
    </source>
</evidence>
<reference evidence="2 3" key="1">
    <citation type="journal article" date="2019" name="Nat. Med.">
        <title>A library of human gut bacterial isolates paired with longitudinal multiomics data enables mechanistic microbiome research.</title>
        <authorList>
            <person name="Poyet M."/>
            <person name="Groussin M."/>
            <person name="Gibbons S.M."/>
            <person name="Avila-Pacheco J."/>
            <person name="Jiang X."/>
            <person name="Kearney S.M."/>
            <person name="Perrotta A.R."/>
            <person name="Berdy B."/>
            <person name="Zhao S."/>
            <person name="Lieberman T.D."/>
            <person name="Swanson P.K."/>
            <person name="Smith M."/>
            <person name="Roesemann S."/>
            <person name="Alexander J.E."/>
            <person name="Rich S.A."/>
            <person name="Livny J."/>
            <person name="Vlamakis H."/>
            <person name="Clish C."/>
            <person name="Bullock K."/>
            <person name="Deik A."/>
            <person name="Scott J."/>
            <person name="Pierce K.A."/>
            <person name="Xavier R.J."/>
            <person name="Alm E.J."/>
        </authorList>
    </citation>
    <scope>NUCLEOTIDE SEQUENCE [LARGE SCALE GENOMIC DNA]</scope>
    <source>
        <strain evidence="2 3">BIOML-A266</strain>
    </source>
</reference>
<feature type="transmembrane region" description="Helical" evidence="1">
    <location>
        <begin position="179"/>
        <end position="199"/>
    </location>
</feature>
<proteinExistence type="predicted"/>
<evidence type="ECO:0000256" key="1">
    <source>
        <dbReference type="SAM" id="Phobius"/>
    </source>
</evidence>
<organism evidence="2 3">
    <name type="scientific">Alistipes onderdonkii</name>
    <dbReference type="NCBI Taxonomy" id="328813"/>
    <lineage>
        <taxon>Bacteria</taxon>
        <taxon>Pseudomonadati</taxon>
        <taxon>Bacteroidota</taxon>
        <taxon>Bacteroidia</taxon>
        <taxon>Bacteroidales</taxon>
        <taxon>Rikenellaceae</taxon>
        <taxon>Alistipes</taxon>
    </lineage>
</organism>
<gene>
    <name evidence="2" type="ORF">F2Y10_10250</name>
</gene>
<dbReference type="Proteomes" id="UP000322940">
    <property type="component" value="Unassembled WGS sequence"/>
</dbReference>
<evidence type="ECO:0000313" key="2">
    <source>
        <dbReference type="EMBL" id="KAA2377793.1"/>
    </source>
</evidence>
<accession>A0A5B3GWA5</accession>
<dbReference type="RefSeq" id="WP_130065214.1">
    <property type="nucleotide sequence ID" value="NZ_JAHOOA010000002.1"/>
</dbReference>
<feature type="transmembrane region" description="Helical" evidence="1">
    <location>
        <begin position="70"/>
        <end position="87"/>
    </location>
</feature>